<evidence type="ECO:0000313" key="2">
    <source>
        <dbReference type="EMBL" id="GGO59051.1"/>
    </source>
</evidence>
<dbReference type="Proteomes" id="UP000638043">
    <property type="component" value="Unassembled WGS sequence"/>
</dbReference>
<evidence type="ECO:0000313" key="3">
    <source>
        <dbReference type="Proteomes" id="UP000638043"/>
    </source>
</evidence>
<feature type="compositionally biased region" description="Polar residues" evidence="1">
    <location>
        <begin position="100"/>
        <end position="109"/>
    </location>
</feature>
<dbReference type="SUPFAM" id="SSF50249">
    <property type="entry name" value="Nucleic acid-binding proteins"/>
    <property type="match status" value="1"/>
</dbReference>
<sequence length="141" mass="15322">MAQVQIETAFVDKVISGQQGPFALKTSEPHRRKNDRGEYETVGRTFRDVKGRDVDFSQFAEGDRVRIFGREVTEKREHEGKDYYSLVVWADAVVKIQTRDGGQQAQGAPNTGGTGNYAGPGTNGAQAGGWGAPGADDETPF</sequence>
<accession>A0ABQ2MVX7</accession>
<comment type="caution">
    <text evidence="2">The sequence shown here is derived from an EMBL/GenBank/DDBJ whole genome shotgun (WGS) entry which is preliminary data.</text>
</comment>
<dbReference type="RefSeq" id="WP_188699387.1">
    <property type="nucleotide sequence ID" value="NZ_BMMQ01000001.1"/>
</dbReference>
<organism evidence="2 3">
    <name type="scientific">Microbacterium nanhaiense</name>
    <dbReference type="NCBI Taxonomy" id="1301026"/>
    <lineage>
        <taxon>Bacteria</taxon>
        <taxon>Bacillati</taxon>
        <taxon>Actinomycetota</taxon>
        <taxon>Actinomycetes</taxon>
        <taxon>Micrococcales</taxon>
        <taxon>Microbacteriaceae</taxon>
        <taxon>Microbacterium</taxon>
    </lineage>
</organism>
<name>A0ABQ2MVX7_9MICO</name>
<keyword evidence="3" id="KW-1185">Reference proteome</keyword>
<proteinExistence type="predicted"/>
<gene>
    <name evidence="2" type="ORF">GCM10010910_01070</name>
</gene>
<reference evidence="3" key="1">
    <citation type="journal article" date="2019" name="Int. J. Syst. Evol. Microbiol.">
        <title>The Global Catalogue of Microorganisms (GCM) 10K type strain sequencing project: providing services to taxonomists for standard genome sequencing and annotation.</title>
        <authorList>
            <consortium name="The Broad Institute Genomics Platform"/>
            <consortium name="The Broad Institute Genome Sequencing Center for Infectious Disease"/>
            <person name="Wu L."/>
            <person name="Ma J."/>
        </authorList>
    </citation>
    <scope>NUCLEOTIDE SEQUENCE [LARGE SCALE GENOMIC DNA]</scope>
    <source>
        <strain evidence="3">CGMCC 4.7181</strain>
    </source>
</reference>
<dbReference type="EMBL" id="BMMQ01000001">
    <property type="protein sequence ID" value="GGO59051.1"/>
    <property type="molecule type" value="Genomic_DNA"/>
</dbReference>
<evidence type="ECO:0008006" key="4">
    <source>
        <dbReference type="Google" id="ProtNLM"/>
    </source>
</evidence>
<protein>
    <recommendedName>
        <fullName evidence="4">Single-stranded DNA-binding protein</fullName>
    </recommendedName>
</protein>
<dbReference type="InterPro" id="IPR012340">
    <property type="entry name" value="NA-bd_OB-fold"/>
</dbReference>
<feature type="compositionally biased region" description="Gly residues" evidence="1">
    <location>
        <begin position="110"/>
        <end position="132"/>
    </location>
</feature>
<feature type="region of interest" description="Disordered" evidence="1">
    <location>
        <begin position="99"/>
        <end position="141"/>
    </location>
</feature>
<evidence type="ECO:0000256" key="1">
    <source>
        <dbReference type="SAM" id="MobiDB-lite"/>
    </source>
</evidence>